<dbReference type="EMBL" id="WQMT02000004">
    <property type="protein sequence ID" value="KAG9224312.1"/>
    <property type="molecule type" value="Genomic_DNA"/>
</dbReference>
<evidence type="ECO:0000313" key="2">
    <source>
        <dbReference type="Proteomes" id="UP000824881"/>
    </source>
</evidence>
<organism evidence="1 2">
    <name type="scientific">Pleurotus cornucopiae</name>
    <name type="common">Cornucopia mushroom</name>
    <dbReference type="NCBI Taxonomy" id="5321"/>
    <lineage>
        <taxon>Eukaryota</taxon>
        <taxon>Fungi</taxon>
        <taxon>Dikarya</taxon>
        <taxon>Basidiomycota</taxon>
        <taxon>Agaricomycotina</taxon>
        <taxon>Agaricomycetes</taxon>
        <taxon>Agaricomycetidae</taxon>
        <taxon>Agaricales</taxon>
        <taxon>Pleurotineae</taxon>
        <taxon>Pleurotaceae</taxon>
        <taxon>Pleurotus</taxon>
    </lineage>
</organism>
<name>A0ACB7J1J0_PLECO</name>
<keyword evidence="2" id="KW-1185">Reference proteome</keyword>
<proteinExistence type="predicted"/>
<gene>
    <name evidence="1" type="ORF">CCMSSC00406_0004811</name>
</gene>
<reference evidence="1 2" key="1">
    <citation type="journal article" date="2021" name="Appl. Environ. Microbiol.">
        <title>Genetic linkage and physical mapping for an oyster mushroom Pleurotus cornucopiae and QTL analysis for the trait cap color.</title>
        <authorList>
            <person name="Zhang Y."/>
            <person name="Gao W."/>
            <person name="Sonnenberg A."/>
            <person name="Chen Q."/>
            <person name="Zhang J."/>
            <person name="Huang C."/>
        </authorList>
    </citation>
    <scope>NUCLEOTIDE SEQUENCE [LARGE SCALE GENOMIC DNA]</scope>
    <source>
        <strain evidence="1">CCMSSC00406</strain>
    </source>
</reference>
<accession>A0ACB7J1J0</accession>
<protein>
    <submittedName>
        <fullName evidence="1">Uncharacterized protein</fullName>
    </submittedName>
</protein>
<comment type="caution">
    <text evidence="1">The sequence shown here is derived from an EMBL/GenBank/DDBJ whole genome shotgun (WGS) entry which is preliminary data.</text>
</comment>
<evidence type="ECO:0000313" key="1">
    <source>
        <dbReference type="EMBL" id="KAG9224312.1"/>
    </source>
</evidence>
<dbReference type="Proteomes" id="UP000824881">
    <property type="component" value="Unassembled WGS sequence"/>
</dbReference>
<sequence>MARLPHLAACFALVALALCSLAKFTAPRLGFQEILPRVGTASGESHFIDIPLDHFSNSTQTFKNRFWVNDTYFEPGGPVFLFDSGEQDAAPLHPYYLQEYHGLSAVMRLAKRYKGLAILWEHRFYGDSLPFPVNRNTTADQWKFLNTEQALEDVIFFANAFGGSNSHRNDPSAGPLALPVHPSTTPWVFLGGSYPGVRAAFLRIRNPETIFASWASSAPVHAQVDMASYYMAAERSLTRNCSADWVAVTKYVDGALKGNDQRLKDTIKQGLLSARQSGPAGRSASEGIAQISDLSAASILMDPLDFYQYYGFAATLLPFCNLLETRNFTTDPLEGGLASRFGVETAFRSFLVAITQLDYDSIPRGADDPITDRSWMWQYCSEYGRLPCCRREMRKLRRNAMFEGFYQRGDPTNPLSIQTSLQSLGLFQEQCNSAFPQGLPASPQVESVNKYGGWDMNPSNVLFTNGEFDPWRTQGLASIEVNSPHRTPSVSIPKYASLTLLYSTPLLIPHITPNLRCNTAPPNSSFFGLTYANMVHVSDMRVLLTPDANHTNFQTVGFYSPISQEQFFTGLGLFQLALDEWLPCFTLRQM</sequence>